<sequence>MAGSGKVILKLSSIFDTPGVQQEPPLPATKHRTPQRSEDGPVSRAKAMLDKELAMKCSPQASFPTPKTPRNPTDSLDKAKRMLNDTLENIAAMERDNIYDKEAADRQRAEAHARFEMARAAFIQSEAEPSKSAEKPIVAGSTPGEDERSAPSKSIAKPNQSPVTAPIATPEAEKAVPLKANVITSAKKEDDVLSSLNGRSLVPMRIRRQMITHTLPDEPRIEHVQKDLFRDTTYEDAACDQVESLEITESSESEFYNDHHHLNSQHQEQFVFKDEGDLHRNRAPIVVKTSFPDEPAVFRDYKEESLPSVYSVSSREDPSYPSNLQRSQQIWVPESLEVTQGQGGNEHDKWCQLKTICEGTLLGLDGPSGIWKPRYFVLVDQSLYYYQDSRKLIAIERITLDHSTSVKVVDDAYGRQDED</sequence>
<feature type="domain" description="PH" evidence="2">
    <location>
        <begin position="354"/>
        <end position="419"/>
    </location>
</feature>
<gene>
    <name evidence="3" type="ORF">GUITHDRAFT_147705</name>
</gene>
<dbReference type="Gene3D" id="2.30.29.30">
    <property type="entry name" value="Pleckstrin-homology domain (PH domain)/Phosphotyrosine-binding domain (PTB)"/>
    <property type="match status" value="1"/>
</dbReference>
<evidence type="ECO:0000313" key="3">
    <source>
        <dbReference type="EMBL" id="EKX33780.1"/>
    </source>
</evidence>
<dbReference type="AlphaFoldDB" id="L1ID97"/>
<evidence type="ECO:0000313" key="5">
    <source>
        <dbReference type="Proteomes" id="UP000011087"/>
    </source>
</evidence>
<dbReference type="GeneID" id="17290493"/>
<organism evidence="3">
    <name type="scientific">Guillardia theta (strain CCMP2712)</name>
    <name type="common">Cryptophyte</name>
    <dbReference type="NCBI Taxonomy" id="905079"/>
    <lineage>
        <taxon>Eukaryota</taxon>
        <taxon>Cryptophyceae</taxon>
        <taxon>Pyrenomonadales</taxon>
        <taxon>Geminigeraceae</taxon>
        <taxon>Guillardia</taxon>
    </lineage>
</organism>
<evidence type="ECO:0000259" key="2">
    <source>
        <dbReference type="PROSITE" id="PS50003"/>
    </source>
</evidence>
<dbReference type="SUPFAM" id="SSF50729">
    <property type="entry name" value="PH domain-like"/>
    <property type="match status" value="1"/>
</dbReference>
<dbReference type="PaxDb" id="55529-EKX33780"/>
<feature type="region of interest" description="Disordered" evidence="1">
    <location>
        <begin position="124"/>
        <end position="174"/>
    </location>
</feature>
<accession>L1ID97</accession>
<dbReference type="RefSeq" id="XP_005820760.1">
    <property type="nucleotide sequence ID" value="XM_005820703.1"/>
</dbReference>
<dbReference type="InterPro" id="IPR001849">
    <property type="entry name" value="PH_domain"/>
</dbReference>
<feature type="compositionally biased region" description="Polar residues" evidence="1">
    <location>
        <begin position="59"/>
        <end position="74"/>
    </location>
</feature>
<dbReference type="InterPro" id="IPR011993">
    <property type="entry name" value="PH-like_dom_sf"/>
</dbReference>
<dbReference type="EnsemblProtists" id="EKX33780">
    <property type="protein sequence ID" value="EKX33780"/>
    <property type="gene ID" value="GUITHDRAFT_147705"/>
</dbReference>
<dbReference type="KEGG" id="gtt:GUITHDRAFT_147705"/>
<reference evidence="4" key="3">
    <citation type="submission" date="2016-03" db="UniProtKB">
        <authorList>
            <consortium name="EnsemblProtists"/>
        </authorList>
    </citation>
    <scope>IDENTIFICATION</scope>
</reference>
<feature type="region of interest" description="Disordered" evidence="1">
    <location>
        <begin position="13"/>
        <end position="43"/>
    </location>
</feature>
<feature type="region of interest" description="Disordered" evidence="1">
    <location>
        <begin position="57"/>
        <end position="77"/>
    </location>
</feature>
<evidence type="ECO:0000313" key="4">
    <source>
        <dbReference type="EnsemblProtists" id="EKX33780"/>
    </source>
</evidence>
<dbReference type="HOGENOM" id="CLU_656307_0_0_1"/>
<reference evidence="5" key="2">
    <citation type="submission" date="2012-11" db="EMBL/GenBank/DDBJ databases">
        <authorList>
            <person name="Kuo A."/>
            <person name="Curtis B.A."/>
            <person name="Tanifuji G."/>
            <person name="Burki F."/>
            <person name="Gruber A."/>
            <person name="Irimia M."/>
            <person name="Maruyama S."/>
            <person name="Arias M.C."/>
            <person name="Ball S.G."/>
            <person name="Gile G.H."/>
            <person name="Hirakawa Y."/>
            <person name="Hopkins J.F."/>
            <person name="Rensing S.A."/>
            <person name="Schmutz J."/>
            <person name="Symeonidi A."/>
            <person name="Elias M."/>
            <person name="Eveleigh R.J."/>
            <person name="Herman E.K."/>
            <person name="Klute M.J."/>
            <person name="Nakayama T."/>
            <person name="Obornik M."/>
            <person name="Reyes-Prieto A."/>
            <person name="Armbrust E.V."/>
            <person name="Aves S.J."/>
            <person name="Beiko R.G."/>
            <person name="Coutinho P."/>
            <person name="Dacks J.B."/>
            <person name="Durnford D.G."/>
            <person name="Fast N.M."/>
            <person name="Green B.R."/>
            <person name="Grisdale C."/>
            <person name="Hempe F."/>
            <person name="Henrissat B."/>
            <person name="Hoppner M.P."/>
            <person name="Ishida K.-I."/>
            <person name="Kim E."/>
            <person name="Koreny L."/>
            <person name="Kroth P.G."/>
            <person name="Liu Y."/>
            <person name="Malik S.-B."/>
            <person name="Maier U.G."/>
            <person name="McRose D."/>
            <person name="Mock T."/>
            <person name="Neilson J.A."/>
            <person name="Onodera N.T."/>
            <person name="Poole A.M."/>
            <person name="Pritham E.J."/>
            <person name="Richards T.A."/>
            <person name="Rocap G."/>
            <person name="Roy S.W."/>
            <person name="Sarai C."/>
            <person name="Schaack S."/>
            <person name="Shirato S."/>
            <person name="Slamovits C.H."/>
            <person name="Spencer D.F."/>
            <person name="Suzuki S."/>
            <person name="Worden A.Z."/>
            <person name="Zauner S."/>
            <person name="Barry K."/>
            <person name="Bell C."/>
            <person name="Bharti A.K."/>
            <person name="Crow J.A."/>
            <person name="Grimwood J."/>
            <person name="Kramer R."/>
            <person name="Lindquist E."/>
            <person name="Lucas S."/>
            <person name="Salamov A."/>
            <person name="McFadden G.I."/>
            <person name="Lane C.E."/>
            <person name="Keeling P.J."/>
            <person name="Gray M.W."/>
            <person name="Grigoriev I.V."/>
            <person name="Archibald J.M."/>
        </authorList>
    </citation>
    <scope>NUCLEOTIDE SEQUENCE</scope>
    <source>
        <strain evidence="5">CCMP2712</strain>
    </source>
</reference>
<proteinExistence type="predicted"/>
<name>L1ID97_GUITC</name>
<protein>
    <recommendedName>
        <fullName evidence="2">PH domain-containing protein</fullName>
    </recommendedName>
</protein>
<dbReference type="Proteomes" id="UP000011087">
    <property type="component" value="Unassembled WGS sequence"/>
</dbReference>
<dbReference type="EMBL" id="JH993130">
    <property type="protein sequence ID" value="EKX33780.1"/>
    <property type="molecule type" value="Genomic_DNA"/>
</dbReference>
<evidence type="ECO:0000256" key="1">
    <source>
        <dbReference type="SAM" id="MobiDB-lite"/>
    </source>
</evidence>
<keyword evidence="5" id="KW-1185">Reference proteome</keyword>
<dbReference type="PROSITE" id="PS50003">
    <property type="entry name" value="PH_DOMAIN"/>
    <property type="match status" value="1"/>
</dbReference>
<reference evidence="3 5" key="1">
    <citation type="journal article" date="2012" name="Nature">
        <title>Algal genomes reveal evolutionary mosaicism and the fate of nucleomorphs.</title>
        <authorList>
            <consortium name="DOE Joint Genome Institute"/>
            <person name="Curtis B.A."/>
            <person name="Tanifuji G."/>
            <person name="Burki F."/>
            <person name="Gruber A."/>
            <person name="Irimia M."/>
            <person name="Maruyama S."/>
            <person name="Arias M.C."/>
            <person name="Ball S.G."/>
            <person name="Gile G.H."/>
            <person name="Hirakawa Y."/>
            <person name="Hopkins J.F."/>
            <person name="Kuo A."/>
            <person name="Rensing S.A."/>
            <person name="Schmutz J."/>
            <person name="Symeonidi A."/>
            <person name="Elias M."/>
            <person name="Eveleigh R.J."/>
            <person name="Herman E.K."/>
            <person name="Klute M.J."/>
            <person name="Nakayama T."/>
            <person name="Obornik M."/>
            <person name="Reyes-Prieto A."/>
            <person name="Armbrust E.V."/>
            <person name="Aves S.J."/>
            <person name="Beiko R.G."/>
            <person name="Coutinho P."/>
            <person name="Dacks J.B."/>
            <person name="Durnford D.G."/>
            <person name="Fast N.M."/>
            <person name="Green B.R."/>
            <person name="Grisdale C.J."/>
            <person name="Hempel F."/>
            <person name="Henrissat B."/>
            <person name="Hoppner M.P."/>
            <person name="Ishida K."/>
            <person name="Kim E."/>
            <person name="Koreny L."/>
            <person name="Kroth P.G."/>
            <person name="Liu Y."/>
            <person name="Malik S.B."/>
            <person name="Maier U.G."/>
            <person name="McRose D."/>
            <person name="Mock T."/>
            <person name="Neilson J.A."/>
            <person name="Onodera N.T."/>
            <person name="Poole A.M."/>
            <person name="Pritham E.J."/>
            <person name="Richards T.A."/>
            <person name="Rocap G."/>
            <person name="Roy S.W."/>
            <person name="Sarai C."/>
            <person name="Schaack S."/>
            <person name="Shirato S."/>
            <person name="Slamovits C.H."/>
            <person name="Spencer D.F."/>
            <person name="Suzuki S."/>
            <person name="Worden A.Z."/>
            <person name="Zauner S."/>
            <person name="Barry K."/>
            <person name="Bell C."/>
            <person name="Bharti A.K."/>
            <person name="Crow J.A."/>
            <person name="Grimwood J."/>
            <person name="Kramer R."/>
            <person name="Lindquist E."/>
            <person name="Lucas S."/>
            <person name="Salamov A."/>
            <person name="McFadden G.I."/>
            <person name="Lane C.E."/>
            <person name="Keeling P.J."/>
            <person name="Gray M.W."/>
            <person name="Grigoriev I.V."/>
            <person name="Archibald J.M."/>
        </authorList>
    </citation>
    <scope>NUCLEOTIDE SEQUENCE</scope>
    <source>
        <strain evidence="3 5">CCMP2712</strain>
    </source>
</reference>